<feature type="region of interest" description="Disordered" evidence="1">
    <location>
        <begin position="185"/>
        <end position="221"/>
    </location>
</feature>
<sequence length="221" mass="23397" precursor="true">MLTQKRSTRFASPTRMAVAVAAASALLLAGCSPANESDSDQAPTASDNTPPTADSQESEASTSGLTFSQAYVTAKPADKAMTGVFGALKNITDQDINLKSAESSVAGDVEFHIVEDGVMKEAEDGFTIKAGETMVLQPGHEHIMIMGNNDELAAGDAVTFTLKDAAGKEYELKDVPVRVQQSTHEHYGDAEGSMGDSEMNMEGHNHEGHDHEGHTPEGHDH</sequence>
<protein>
    <recommendedName>
        <fullName evidence="5">Copper chaperone PCu(A)C</fullName>
    </recommendedName>
</protein>
<dbReference type="InterPro" id="IPR036182">
    <property type="entry name" value="PCuAC_sf"/>
</dbReference>
<dbReference type="AlphaFoldDB" id="A0A5J6Z663"/>
<evidence type="ECO:0000313" key="3">
    <source>
        <dbReference type="EMBL" id="QFQ02456.1"/>
    </source>
</evidence>
<dbReference type="KEGG" id="cuo:CUROG_05435"/>
<name>A0A5J6Z663_9CORY</name>
<keyword evidence="2" id="KW-0732">Signal</keyword>
<evidence type="ECO:0000313" key="4">
    <source>
        <dbReference type="Proteomes" id="UP000326711"/>
    </source>
</evidence>
<gene>
    <name evidence="3" type="ORF">CUROG_05435</name>
</gene>
<evidence type="ECO:0000256" key="2">
    <source>
        <dbReference type="SAM" id="SignalP"/>
    </source>
</evidence>
<reference evidence="4" key="1">
    <citation type="submission" date="2019-10" db="EMBL/GenBank/DDBJ databases">
        <title>Complete genome sequence of Corynebacterium urogenitalis DSM 108747, isolated from the genital tract of a cow.</title>
        <authorList>
            <person name="Ruckert C."/>
            <person name="Ballas P."/>
            <person name="Wagener K."/>
            <person name="Drillich M."/>
            <person name="Kaempfer P."/>
            <person name="Busse H.-J."/>
            <person name="Ehling-Schulz M."/>
        </authorList>
    </citation>
    <scope>NUCLEOTIDE SEQUENCE [LARGE SCALE GENOMIC DNA]</scope>
    <source>
        <strain evidence="4">LMM 1652</strain>
    </source>
</reference>
<dbReference type="PANTHER" id="PTHR36302:SF1">
    <property type="entry name" value="COPPER CHAPERONE PCU(A)C"/>
    <property type="match status" value="1"/>
</dbReference>
<dbReference type="InterPro" id="IPR007410">
    <property type="entry name" value="LpqE-like"/>
</dbReference>
<dbReference type="EMBL" id="CP045032">
    <property type="protein sequence ID" value="QFQ02456.1"/>
    <property type="molecule type" value="Genomic_DNA"/>
</dbReference>
<dbReference type="InterPro" id="IPR058248">
    <property type="entry name" value="Lxx211020-like"/>
</dbReference>
<evidence type="ECO:0008006" key="5">
    <source>
        <dbReference type="Google" id="ProtNLM"/>
    </source>
</evidence>
<dbReference type="Pfam" id="PF04314">
    <property type="entry name" value="PCuAC"/>
    <property type="match status" value="1"/>
</dbReference>
<feature type="region of interest" description="Disordered" evidence="1">
    <location>
        <begin position="32"/>
        <end position="64"/>
    </location>
</feature>
<feature type="signal peptide" evidence="2">
    <location>
        <begin position="1"/>
        <end position="36"/>
    </location>
</feature>
<feature type="compositionally biased region" description="Polar residues" evidence="1">
    <location>
        <begin position="34"/>
        <end position="64"/>
    </location>
</feature>
<dbReference type="SUPFAM" id="SSF110087">
    <property type="entry name" value="DR1885-like metal-binding protein"/>
    <property type="match status" value="1"/>
</dbReference>
<organism evidence="3 4">
    <name type="scientific">Corynebacterium urogenitale</name>
    <dbReference type="NCBI Taxonomy" id="2487892"/>
    <lineage>
        <taxon>Bacteria</taxon>
        <taxon>Bacillati</taxon>
        <taxon>Actinomycetota</taxon>
        <taxon>Actinomycetes</taxon>
        <taxon>Mycobacteriales</taxon>
        <taxon>Corynebacteriaceae</taxon>
        <taxon>Corynebacterium</taxon>
    </lineage>
</organism>
<dbReference type="PROSITE" id="PS51257">
    <property type="entry name" value="PROKAR_LIPOPROTEIN"/>
    <property type="match status" value="1"/>
</dbReference>
<dbReference type="PANTHER" id="PTHR36302">
    <property type="entry name" value="BLR7088 PROTEIN"/>
    <property type="match status" value="1"/>
</dbReference>
<dbReference type="Gene3D" id="2.60.40.1890">
    <property type="entry name" value="PCu(A)C copper chaperone"/>
    <property type="match status" value="1"/>
</dbReference>
<proteinExistence type="predicted"/>
<accession>A0A5J6Z663</accession>
<evidence type="ECO:0000256" key="1">
    <source>
        <dbReference type="SAM" id="MobiDB-lite"/>
    </source>
</evidence>
<keyword evidence="4" id="KW-1185">Reference proteome</keyword>
<feature type="compositionally biased region" description="Basic and acidic residues" evidence="1">
    <location>
        <begin position="201"/>
        <end position="221"/>
    </location>
</feature>
<dbReference type="Proteomes" id="UP000326711">
    <property type="component" value="Chromosome"/>
</dbReference>
<feature type="chain" id="PRO_5039085993" description="Copper chaperone PCu(A)C" evidence="2">
    <location>
        <begin position="37"/>
        <end position="221"/>
    </location>
</feature>